<feature type="compositionally biased region" description="Basic and acidic residues" evidence="1">
    <location>
        <begin position="274"/>
        <end position="285"/>
    </location>
</feature>
<feature type="compositionally biased region" description="Polar residues" evidence="1">
    <location>
        <begin position="339"/>
        <end position="349"/>
    </location>
</feature>
<protein>
    <submittedName>
        <fullName evidence="2">Uu.00g112910.m01.CDS01</fullName>
    </submittedName>
</protein>
<proteinExistence type="predicted"/>
<evidence type="ECO:0000313" key="2">
    <source>
        <dbReference type="EMBL" id="CAJ2503897.1"/>
    </source>
</evidence>
<evidence type="ECO:0000256" key="1">
    <source>
        <dbReference type="SAM" id="MobiDB-lite"/>
    </source>
</evidence>
<feature type="compositionally biased region" description="Pro residues" evidence="1">
    <location>
        <begin position="243"/>
        <end position="254"/>
    </location>
</feature>
<sequence>MAPNFRPNRETRRGNRSGYVEHDDFEGLPVRQWRQEWVTITPPPPPHTTQRNDVWAIELPHGMPRDSQLLPQHTQELLRAARSGRLYKRPAPAEEEDADADTILADKADKKDEDPTNKGFQVKIWKQVARNAEGPTVSHLAKRRKGTVTLSSDLPAGAASGVTVTKATVRRVDAAGNPYTQEITLNEGQQVDGEIIATTVVAVPTSAANGDATASATPVRRRPPPPKRKPKGPGRGRKKKVPLPLPARPDPPVPGVSGVPEGIKTESAEANAVKPEDNDATKNQDSEMADDDEEGDDGEDDGEDGEEGDEGDEEDGEGENGSVSRAGSEIRPDGMDVSPTPNQPESTGQEAMVSDVSGGQKTPLSKDPILPLSHVNLPPIQPPYNTQPSHFEGSPLKNVIAAPSPLDLMPKLSPTIKTPGNAATAAEVGPSSVTSVQGLTAEPVPSVEASATPEVSGRFMEQTTSVETEGEVDADMVDGVPAVVVEQTQQTTSRVSDARQPSSLPVEETPGAAPVDVATIVQTDAPVMSVESTVTEVVDEPRTEEVATLAADPIDTQVGAAGAQATEEQEPDSPDLFSGLEAALNLPGPSNGSTTEAPPKVRSEAY</sequence>
<feature type="region of interest" description="Disordered" evidence="1">
    <location>
        <begin position="1"/>
        <end position="23"/>
    </location>
</feature>
<feature type="region of interest" description="Disordered" evidence="1">
    <location>
        <begin position="487"/>
        <end position="515"/>
    </location>
</feature>
<name>A0AAI8VFF5_9PEZI</name>
<gene>
    <name evidence="2" type="ORF">KHLLAP_LOCUS4365</name>
</gene>
<keyword evidence="3" id="KW-1185">Reference proteome</keyword>
<dbReference type="Proteomes" id="UP001295740">
    <property type="component" value="Unassembled WGS sequence"/>
</dbReference>
<accession>A0AAI8VFF5</accession>
<comment type="caution">
    <text evidence="2">The sequence shown here is derived from an EMBL/GenBank/DDBJ whole genome shotgun (WGS) entry which is preliminary data.</text>
</comment>
<feature type="region of interest" description="Disordered" evidence="1">
    <location>
        <begin position="411"/>
        <end position="474"/>
    </location>
</feature>
<feature type="compositionally biased region" description="Polar residues" evidence="1">
    <location>
        <begin position="487"/>
        <end position="503"/>
    </location>
</feature>
<organism evidence="2 3">
    <name type="scientific">Anthostomella pinea</name>
    <dbReference type="NCBI Taxonomy" id="933095"/>
    <lineage>
        <taxon>Eukaryota</taxon>
        <taxon>Fungi</taxon>
        <taxon>Dikarya</taxon>
        <taxon>Ascomycota</taxon>
        <taxon>Pezizomycotina</taxon>
        <taxon>Sordariomycetes</taxon>
        <taxon>Xylariomycetidae</taxon>
        <taxon>Xylariales</taxon>
        <taxon>Xylariaceae</taxon>
        <taxon>Anthostomella</taxon>
    </lineage>
</organism>
<feature type="region of interest" description="Disordered" evidence="1">
    <location>
        <begin position="202"/>
        <end position="397"/>
    </location>
</feature>
<feature type="compositionally biased region" description="Acidic residues" evidence="1">
    <location>
        <begin position="287"/>
        <end position="318"/>
    </location>
</feature>
<feature type="compositionally biased region" description="Basic residues" evidence="1">
    <location>
        <begin position="219"/>
        <end position="241"/>
    </location>
</feature>
<dbReference type="EMBL" id="CAUWAG010000006">
    <property type="protein sequence ID" value="CAJ2503897.1"/>
    <property type="molecule type" value="Genomic_DNA"/>
</dbReference>
<evidence type="ECO:0000313" key="3">
    <source>
        <dbReference type="Proteomes" id="UP001295740"/>
    </source>
</evidence>
<feature type="compositionally biased region" description="Low complexity" evidence="1">
    <location>
        <begin position="556"/>
        <end position="566"/>
    </location>
</feature>
<reference evidence="2" key="1">
    <citation type="submission" date="2023-10" db="EMBL/GenBank/DDBJ databases">
        <authorList>
            <person name="Hackl T."/>
        </authorList>
    </citation>
    <scope>NUCLEOTIDE SEQUENCE</scope>
</reference>
<feature type="region of interest" description="Disordered" evidence="1">
    <location>
        <begin position="553"/>
        <end position="606"/>
    </location>
</feature>
<dbReference type="AlphaFoldDB" id="A0AAI8VFF5"/>